<keyword evidence="6" id="KW-0862">Zinc</keyword>
<feature type="chain" id="PRO_5023028217" evidence="8">
    <location>
        <begin position="21"/>
        <end position="669"/>
    </location>
</feature>
<keyword evidence="5" id="KW-0378">Hydrolase</keyword>
<name>A0A5B9E638_9BACT</name>
<dbReference type="Proteomes" id="UP000321820">
    <property type="component" value="Chromosome"/>
</dbReference>
<evidence type="ECO:0000256" key="7">
    <source>
        <dbReference type="ARBA" id="ARBA00023049"/>
    </source>
</evidence>
<protein>
    <submittedName>
        <fullName evidence="11">M13 family metallopeptidase</fullName>
    </submittedName>
</protein>
<dbReference type="KEGG" id="talb:FTW19_02875"/>
<evidence type="ECO:0000256" key="3">
    <source>
        <dbReference type="ARBA" id="ARBA00022670"/>
    </source>
</evidence>
<dbReference type="PRINTS" id="PR00786">
    <property type="entry name" value="NEPRILYSIN"/>
</dbReference>
<dbReference type="Gene3D" id="1.10.1380.10">
    <property type="entry name" value="Neutral endopeptidase , domain2"/>
    <property type="match status" value="1"/>
</dbReference>
<dbReference type="PANTHER" id="PTHR11733:SF167">
    <property type="entry name" value="FI17812P1-RELATED"/>
    <property type="match status" value="1"/>
</dbReference>
<dbReference type="GO" id="GO:0016485">
    <property type="term" value="P:protein processing"/>
    <property type="evidence" value="ECO:0007669"/>
    <property type="project" value="TreeGrafter"/>
</dbReference>
<keyword evidence="7" id="KW-0482">Metalloprotease</keyword>
<keyword evidence="4" id="KW-0479">Metal-binding</keyword>
<dbReference type="InterPro" id="IPR042089">
    <property type="entry name" value="Peptidase_M13_dom_2"/>
</dbReference>
<dbReference type="CDD" id="cd08662">
    <property type="entry name" value="M13"/>
    <property type="match status" value="1"/>
</dbReference>
<dbReference type="GO" id="GO:0005886">
    <property type="term" value="C:plasma membrane"/>
    <property type="evidence" value="ECO:0007669"/>
    <property type="project" value="TreeGrafter"/>
</dbReference>
<dbReference type="PANTHER" id="PTHR11733">
    <property type="entry name" value="ZINC METALLOPROTEASE FAMILY M13 NEPRILYSIN-RELATED"/>
    <property type="match status" value="1"/>
</dbReference>
<dbReference type="GO" id="GO:0004222">
    <property type="term" value="F:metalloendopeptidase activity"/>
    <property type="evidence" value="ECO:0007669"/>
    <property type="project" value="InterPro"/>
</dbReference>
<keyword evidence="8" id="KW-0732">Signal</keyword>
<dbReference type="InterPro" id="IPR000718">
    <property type="entry name" value="Peptidase_M13"/>
</dbReference>
<reference evidence="11 12" key="1">
    <citation type="submission" date="2019-08" db="EMBL/GenBank/DDBJ databases">
        <title>Complete genome sequence of Terriglobus albidus strain ORNL.</title>
        <authorList>
            <person name="Podar M."/>
        </authorList>
    </citation>
    <scope>NUCLEOTIDE SEQUENCE [LARGE SCALE GENOMIC DNA]</scope>
    <source>
        <strain evidence="11 12">ORNL</strain>
    </source>
</reference>
<dbReference type="PROSITE" id="PS51885">
    <property type="entry name" value="NEPRILYSIN"/>
    <property type="match status" value="1"/>
</dbReference>
<dbReference type="SUPFAM" id="SSF55486">
    <property type="entry name" value="Metalloproteases ('zincins'), catalytic domain"/>
    <property type="match status" value="1"/>
</dbReference>
<feature type="domain" description="Peptidase M13 C-terminal" evidence="9">
    <location>
        <begin position="466"/>
        <end position="668"/>
    </location>
</feature>
<accession>A0A5B9E638</accession>
<dbReference type="EMBL" id="CP042806">
    <property type="protein sequence ID" value="QEE27044.1"/>
    <property type="molecule type" value="Genomic_DNA"/>
</dbReference>
<evidence type="ECO:0000256" key="5">
    <source>
        <dbReference type="ARBA" id="ARBA00022801"/>
    </source>
</evidence>
<sequence length="669" mass="74461">MKWFAAAALGCTLLPFSTVAAQQGARVQDIDTSLSACDDFDNYANGQWRKQNPMPAIQTSWALRTVTQEETTAKLRGLLDEASSKKQAAGSTEQLVGDFYGACMDEAAVNAAGLKPLQATLARVDAIKDARGVQTTIVDLMKVGVRAPLDISSSQDAHAPLDTIAEISIRGLGLPDRDYYLRNEPRYKEIREKYTAHVEAMFKLAGYSEVQAKEATDAVLKIETKLAEARLSRVELREPKNTDHPMQFSELTKQYPGFDWAATYKALNIPQGKLNLSQPKLTTAFLTELKQTPVGEWKAYLRWMVLHADAAYLPTTFVDENFRFFGTVMTGVKEQRPRWQRCSRLVDSQLGEALGKKYVEVYFSPEAKARAREMAVNIAEQLKLSITNNDWMTQATKAKALEKVAALNIKVGYPDKWKDYSSVKVTRGDFLSDVMSTQSFEIRDDLGRIGKPLDRGRWDMTPPTMNAYYNPQMNEVVVPAGYLQPPGFNPKGIDAINYGAIGVTIGHEISHGVDDEGAQFAADGSLTMWWTPEDFEKFKTKTACTTQQYDNYFIEPGIHHNGKLVTGEALGDLGGVNLALRAYEKSREGKGPEATVDGLTPEQQFFLAEAQWRGALVRPEAARSQVQVDPHPLGKWRVLGPLSNMPEFEKAWGCKKGDPMVRAETCKVW</sequence>
<proteinExistence type="inferred from homology"/>
<evidence type="ECO:0000256" key="1">
    <source>
        <dbReference type="ARBA" id="ARBA00001947"/>
    </source>
</evidence>
<feature type="signal peptide" evidence="8">
    <location>
        <begin position="1"/>
        <end position="20"/>
    </location>
</feature>
<dbReference type="InterPro" id="IPR008753">
    <property type="entry name" value="Peptidase_M13_N"/>
</dbReference>
<comment type="cofactor">
    <cofactor evidence="1">
        <name>Zn(2+)</name>
        <dbReference type="ChEBI" id="CHEBI:29105"/>
    </cofactor>
</comment>
<dbReference type="InterPro" id="IPR024079">
    <property type="entry name" value="MetalloPept_cat_dom_sf"/>
</dbReference>
<evidence type="ECO:0000259" key="10">
    <source>
        <dbReference type="Pfam" id="PF05649"/>
    </source>
</evidence>
<dbReference type="Pfam" id="PF05649">
    <property type="entry name" value="Peptidase_M13_N"/>
    <property type="match status" value="1"/>
</dbReference>
<dbReference type="AlphaFoldDB" id="A0A5B9E638"/>
<keyword evidence="3" id="KW-0645">Protease</keyword>
<comment type="similarity">
    <text evidence="2">Belongs to the peptidase M13 family.</text>
</comment>
<evidence type="ECO:0000256" key="6">
    <source>
        <dbReference type="ARBA" id="ARBA00022833"/>
    </source>
</evidence>
<dbReference type="OrthoDB" id="9775677at2"/>
<evidence type="ECO:0000313" key="12">
    <source>
        <dbReference type="Proteomes" id="UP000321820"/>
    </source>
</evidence>
<evidence type="ECO:0000256" key="4">
    <source>
        <dbReference type="ARBA" id="ARBA00022723"/>
    </source>
</evidence>
<keyword evidence="12" id="KW-1185">Reference proteome</keyword>
<feature type="domain" description="Peptidase M13 N-terminal" evidence="10">
    <location>
        <begin position="37"/>
        <end position="414"/>
    </location>
</feature>
<dbReference type="Pfam" id="PF01431">
    <property type="entry name" value="Peptidase_M13"/>
    <property type="match status" value="1"/>
</dbReference>
<dbReference type="InterPro" id="IPR018497">
    <property type="entry name" value="Peptidase_M13_C"/>
</dbReference>
<dbReference type="GO" id="GO:0046872">
    <property type="term" value="F:metal ion binding"/>
    <property type="evidence" value="ECO:0007669"/>
    <property type="project" value="UniProtKB-KW"/>
</dbReference>
<evidence type="ECO:0000313" key="11">
    <source>
        <dbReference type="EMBL" id="QEE27044.1"/>
    </source>
</evidence>
<dbReference type="Gene3D" id="3.40.390.10">
    <property type="entry name" value="Collagenase (Catalytic Domain)"/>
    <property type="match status" value="1"/>
</dbReference>
<evidence type="ECO:0000259" key="9">
    <source>
        <dbReference type="Pfam" id="PF01431"/>
    </source>
</evidence>
<organism evidence="11 12">
    <name type="scientific">Terriglobus albidus</name>
    <dbReference type="NCBI Taxonomy" id="1592106"/>
    <lineage>
        <taxon>Bacteria</taxon>
        <taxon>Pseudomonadati</taxon>
        <taxon>Acidobacteriota</taxon>
        <taxon>Terriglobia</taxon>
        <taxon>Terriglobales</taxon>
        <taxon>Acidobacteriaceae</taxon>
        <taxon>Terriglobus</taxon>
    </lineage>
</organism>
<evidence type="ECO:0000256" key="2">
    <source>
        <dbReference type="ARBA" id="ARBA00007357"/>
    </source>
</evidence>
<gene>
    <name evidence="11" type="ORF">FTW19_02875</name>
</gene>
<evidence type="ECO:0000256" key="8">
    <source>
        <dbReference type="SAM" id="SignalP"/>
    </source>
</evidence>
<dbReference type="RefSeq" id="WP_147646239.1">
    <property type="nucleotide sequence ID" value="NZ_CP042806.1"/>
</dbReference>